<dbReference type="GO" id="GO:0009073">
    <property type="term" value="P:aromatic amino acid family biosynthetic process"/>
    <property type="evidence" value="ECO:0007669"/>
    <property type="project" value="UniProtKB-KW"/>
</dbReference>
<evidence type="ECO:0000313" key="13">
    <source>
        <dbReference type="EMBL" id="RCI64447.1"/>
    </source>
</evidence>
<dbReference type="AlphaFoldDB" id="A0A367LTU5"/>
<comment type="similarity">
    <text evidence="3">Belongs to the class-I DAHP synthase family.</text>
</comment>
<evidence type="ECO:0000256" key="11">
    <source>
        <dbReference type="ARBA" id="ARBA00047508"/>
    </source>
</evidence>
<dbReference type="Proteomes" id="UP000253594">
    <property type="component" value="Unassembled WGS sequence"/>
</dbReference>
<evidence type="ECO:0000256" key="4">
    <source>
        <dbReference type="ARBA" id="ARBA00012694"/>
    </source>
</evidence>
<keyword evidence="6 13" id="KW-0808">Transferase</keyword>
<comment type="caution">
    <text evidence="13">The sequence shown here is derived from an EMBL/GenBank/DDBJ whole genome shotgun (WGS) entry which is preliminary data.</text>
</comment>
<evidence type="ECO:0000256" key="9">
    <source>
        <dbReference type="ARBA" id="ARBA00031349"/>
    </source>
</evidence>
<proteinExistence type="inferred from homology"/>
<evidence type="ECO:0000256" key="7">
    <source>
        <dbReference type="ARBA" id="ARBA00023141"/>
    </source>
</evidence>
<comment type="function">
    <text evidence="1">Stereospecific condensation of phosphoenolpyruvate (PEP) and D-erythrose-4-phosphate (E4P) giving rise to 3-deoxy-D-arabino-heptulosonate-7-phosphate (DAHP).</text>
</comment>
<keyword evidence="5" id="KW-0028">Amino-acid biosynthesis</keyword>
<evidence type="ECO:0000256" key="3">
    <source>
        <dbReference type="ARBA" id="ARBA00007985"/>
    </source>
</evidence>
<dbReference type="GO" id="GO:0005737">
    <property type="term" value="C:cytoplasm"/>
    <property type="evidence" value="ECO:0007669"/>
    <property type="project" value="TreeGrafter"/>
</dbReference>
<dbReference type="GO" id="GO:0008652">
    <property type="term" value="P:amino acid biosynthetic process"/>
    <property type="evidence" value="ECO:0007669"/>
    <property type="project" value="UniProtKB-KW"/>
</dbReference>
<evidence type="ECO:0000256" key="2">
    <source>
        <dbReference type="ARBA" id="ARBA00004688"/>
    </source>
</evidence>
<comment type="pathway">
    <text evidence="2">Metabolic intermediate biosynthesis; chorismate biosynthesis; chorismate from D-erythrose 4-phosphate and phosphoenolpyruvate: step 1/7.</text>
</comment>
<feature type="non-terminal residue" evidence="13">
    <location>
        <position position="1"/>
    </location>
</feature>
<sequence length="82" mass="8987">NSNKDPALQPLVMDNVSNQIVEGNNSIVGLMVESHLGWGSQPIPKDLDQLQYGVSITDACIDWATTEKSIRSMHAKLQDLLP</sequence>
<dbReference type="InterPro" id="IPR013785">
    <property type="entry name" value="Aldolase_TIM"/>
</dbReference>
<protein>
    <recommendedName>
        <fullName evidence="4">3-deoxy-7-phosphoheptulonate synthase</fullName>
        <ecNumber evidence="4">2.5.1.54</ecNumber>
    </recommendedName>
    <alternativeName>
        <fullName evidence="10">3-deoxy-D-arabino-heptulosonate 7-phosphate synthase</fullName>
    </alternativeName>
    <alternativeName>
        <fullName evidence="9">DAHP synthase</fullName>
    </alternativeName>
    <alternativeName>
        <fullName evidence="8">Phospho-2-keto-3-deoxyheptonate aldolase</fullName>
    </alternativeName>
</protein>
<dbReference type="PANTHER" id="PTHR21225">
    <property type="entry name" value="PHOSPHO-2-DEHYDRO-3-DEOXYHEPTONATE ALDOLASE DAHP SYNTHETASE"/>
    <property type="match status" value="1"/>
</dbReference>
<dbReference type="SUPFAM" id="SSF51569">
    <property type="entry name" value="Aldolase"/>
    <property type="match status" value="1"/>
</dbReference>
<dbReference type="EC" id="2.5.1.54" evidence="4"/>
<evidence type="ECO:0000256" key="8">
    <source>
        <dbReference type="ARBA" id="ARBA00031111"/>
    </source>
</evidence>
<dbReference type="EMBL" id="QORE01004082">
    <property type="protein sequence ID" value="RCI64447.1"/>
    <property type="molecule type" value="Genomic_DNA"/>
</dbReference>
<evidence type="ECO:0000259" key="12">
    <source>
        <dbReference type="Pfam" id="PF00793"/>
    </source>
</evidence>
<keyword evidence="7" id="KW-0057">Aromatic amino acid biosynthesis</keyword>
<organism evidence="13 14">
    <name type="scientific">Pseudomonas aeruginosa</name>
    <dbReference type="NCBI Taxonomy" id="287"/>
    <lineage>
        <taxon>Bacteria</taxon>
        <taxon>Pseudomonadati</taxon>
        <taxon>Pseudomonadota</taxon>
        <taxon>Gammaproteobacteria</taxon>
        <taxon>Pseudomonadales</taxon>
        <taxon>Pseudomonadaceae</taxon>
        <taxon>Pseudomonas</taxon>
    </lineage>
</organism>
<name>A0A367LTU5_PSEAI</name>
<feature type="domain" description="DAHP synthetase I/KDSA" evidence="12">
    <location>
        <begin position="1"/>
        <end position="68"/>
    </location>
</feature>
<accession>A0A367LTU5</accession>
<evidence type="ECO:0000313" key="14">
    <source>
        <dbReference type="Proteomes" id="UP000253594"/>
    </source>
</evidence>
<feature type="non-terminal residue" evidence="13">
    <location>
        <position position="82"/>
    </location>
</feature>
<dbReference type="UniPathway" id="UPA00053">
    <property type="reaction ID" value="UER00084"/>
</dbReference>
<dbReference type="GO" id="GO:0003849">
    <property type="term" value="F:3-deoxy-7-phosphoheptulonate synthase activity"/>
    <property type="evidence" value="ECO:0007669"/>
    <property type="project" value="UniProtKB-EC"/>
</dbReference>
<reference evidence="13 14" key="1">
    <citation type="submission" date="2018-07" db="EMBL/GenBank/DDBJ databases">
        <title>Mechanisms of high-level aminoglycoside resistance among Gram-negative pathogens in Brazil.</title>
        <authorList>
            <person name="Ballaben A.S."/>
            <person name="Darini A.L.C."/>
            <person name="Doi Y."/>
        </authorList>
    </citation>
    <scope>NUCLEOTIDE SEQUENCE [LARGE SCALE GENOMIC DNA]</scope>
    <source>
        <strain evidence="13 14">B2-305</strain>
    </source>
</reference>
<dbReference type="Pfam" id="PF00793">
    <property type="entry name" value="DAHP_synth_1"/>
    <property type="match status" value="1"/>
</dbReference>
<evidence type="ECO:0000256" key="5">
    <source>
        <dbReference type="ARBA" id="ARBA00022605"/>
    </source>
</evidence>
<comment type="catalytic activity">
    <reaction evidence="11">
        <text>D-erythrose 4-phosphate + phosphoenolpyruvate + H2O = 7-phospho-2-dehydro-3-deoxy-D-arabino-heptonate + phosphate</text>
        <dbReference type="Rhea" id="RHEA:14717"/>
        <dbReference type="ChEBI" id="CHEBI:15377"/>
        <dbReference type="ChEBI" id="CHEBI:16897"/>
        <dbReference type="ChEBI" id="CHEBI:43474"/>
        <dbReference type="ChEBI" id="CHEBI:58394"/>
        <dbReference type="ChEBI" id="CHEBI:58702"/>
        <dbReference type="EC" id="2.5.1.54"/>
    </reaction>
</comment>
<gene>
    <name evidence="13" type="ORF">DT376_44920</name>
</gene>
<dbReference type="GO" id="GO:0009423">
    <property type="term" value="P:chorismate biosynthetic process"/>
    <property type="evidence" value="ECO:0007669"/>
    <property type="project" value="UniProtKB-UniPathway"/>
</dbReference>
<evidence type="ECO:0000256" key="6">
    <source>
        <dbReference type="ARBA" id="ARBA00022679"/>
    </source>
</evidence>
<evidence type="ECO:0000256" key="10">
    <source>
        <dbReference type="ARBA" id="ARBA00032193"/>
    </source>
</evidence>
<dbReference type="InterPro" id="IPR006219">
    <property type="entry name" value="DAHP_synth_1"/>
</dbReference>
<dbReference type="Gene3D" id="3.20.20.70">
    <property type="entry name" value="Aldolase class I"/>
    <property type="match status" value="1"/>
</dbReference>
<evidence type="ECO:0000256" key="1">
    <source>
        <dbReference type="ARBA" id="ARBA00003726"/>
    </source>
</evidence>
<dbReference type="PANTHER" id="PTHR21225:SF10">
    <property type="entry name" value="PHOSPHO-2-DEHYDRO-3-DEOXYHEPTONATE ALDOLASE, TYR-SENSITIVE"/>
    <property type="match status" value="1"/>
</dbReference>
<dbReference type="InterPro" id="IPR006218">
    <property type="entry name" value="DAHP1/KDSA"/>
</dbReference>